<sequence>MSKKRISANVDEAVNKELEVRAKQLGISKSALVAFSTTFFLDQLEHLEKTAASQDIHTNVYQILKNNMDMKKDWS</sequence>
<accession>A0ABV2KTV8</accession>
<dbReference type="SUPFAM" id="SSF47598">
    <property type="entry name" value="Ribbon-helix-helix"/>
    <property type="match status" value="1"/>
</dbReference>
<evidence type="ECO:0008006" key="3">
    <source>
        <dbReference type="Google" id="ProtNLM"/>
    </source>
</evidence>
<evidence type="ECO:0000313" key="2">
    <source>
        <dbReference type="Proteomes" id="UP001549167"/>
    </source>
</evidence>
<protein>
    <recommendedName>
        <fullName evidence="3">CopG family transcriptional regulator</fullName>
    </recommendedName>
</protein>
<gene>
    <name evidence="1" type="ORF">ABID56_001103</name>
</gene>
<evidence type="ECO:0000313" key="1">
    <source>
        <dbReference type="EMBL" id="MET3683013.1"/>
    </source>
</evidence>
<dbReference type="InterPro" id="IPR013321">
    <property type="entry name" value="Arc_rbn_hlx_hlx"/>
</dbReference>
<proteinExistence type="predicted"/>
<name>A0ABV2KTV8_9BACI</name>
<dbReference type="InterPro" id="IPR010985">
    <property type="entry name" value="Ribbon_hlx_hlx"/>
</dbReference>
<dbReference type="RefSeq" id="WP_354219610.1">
    <property type="nucleotide sequence ID" value="NZ_JBEPMX010000004.1"/>
</dbReference>
<dbReference type="Proteomes" id="UP001549167">
    <property type="component" value="Unassembled WGS sequence"/>
</dbReference>
<comment type="caution">
    <text evidence="1">The sequence shown here is derived from an EMBL/GenBank/DDBJ whole genome shotgun (WGS) entry which is preliminary data.</text>
</comment>
<organism evidence="1 2">
    <name type="scientific">Alkalibacillus flavidus</name>
    <dbReference type="NCBI Taxonomy" id="546021"/>
    <lineage>
        <taxon>Bacteria</taxon>
        <taxon>Bacillati</taxon>
        <taxon>Bacillota</taxon>
        <taxon>Bacilli</taxon>
        <taxon>Bacillales</taxon>
        <taxon>Bacillaceae</taxon>
        <taxon>Alkalibacillus</taxon>
    </lineage>
</organism>
<keyword evidence="2" id="KW-1185">Reference proteome</keyword>
<dbReference type="Gene3D" id="1.10.1220.10">
    <property type="entry name" value="Met repressor-like"/>
    <property type="match status" value="1"/>
</dbReference>
<reference evidence="1 2" key="1">
    <citation type="submission" date="2024-06" db="EMBL/GenBank/DDBJ databases">
        <title>Genomic Encyclopedia of Type Strains, Phase IV (KMG-IV): sequencing the most valuable type-strain genomes for metagenomic binning, comparative biology and taxonomic classification.</title>
        <authorList>
            <person name="Goeker M."/>
        </authorList>
    </citation>
    <scope>NUCLEOTIDE SEQUENCE [LARGE SCALE GENOMIC DNA]</scope>
    <source>
        <strain evidence="1 2">DSM 23520</strain>
    </source>
</reference>
<dbReference type="EMBL" id="JBEPMX010000004">
    <property type="protein sequence ID" value="MET3683013.1"/>
    <property type="molecule type" value="Genomic_DNA"/>
</dbReference>